<sequence length="458" mass="51050">MIAKNDEKTRRHRPPSSDTECARRLARKGAGDDREERREDATPYHLTRRGGDPEPELRRVPPDELAGDCAAGGSVSAVGDVVDDGGGTSRLSAEDSGERDALAPSIKGSDGACCHHRRRPGRLGDILASGSFDALLSSALTRFASQGSGGACRRWRRRGALERSWPWGPWVLFFRAHSTRDNSRGWREDGRMTAAIEADGLEGRRRRTSRDEDRRRGGRAGGGRSRRRRGGGGERMVTTIIIGGGLPPSPSSPPAGRPENVARHPPTGGAAWFAVTVVLVDGRRRRRPTTDDYPEEIFPLVADALPTLFSRAFAALRQARLNAEIEHQAQLEDEEIARLFASNDDNDEIDCELVAINDLALVDLPELEDLDVDREPMPNEEEHERETIRLARELLVQNERRLNERNEQQRGEDNYQQHEGEVLKLADKLEHFCSPSNSKVQIYLLRTAVGSKHLRRWN</sequence>
<comment type="caution">
    <text evidence="2">The sequence shown here is derived from an EMBL/GenBank/DDBJ whole genome shotgun (WGS) entry which is preliminary data.</text>
</comment>
<gene>
    <name evidence="2" type="ORF">ACHAW5_003483</name>
</gene>
<evidence type="ECO:0000256" key="1">
    <source>
        <dbReference type="SAM" id="MobiDB-lite"/>
    </source>
</evidence>
<proteinExistence type="predicted"/>
<accession>A0ABD3NC71</accession>
<organism evidence="2 3">
    <name type="scientific">Stephanodiscus triporus</name>
    <dbReference type="NCBI Taxonomy" id="2934178"/>
    <lineage>
        <taxon>Eukaryota</taxon>
        <taxon>Sar</taxon>
        <taxon>Stramenopiles</taxon>
        <taxon>Ochrophyta</taxon>
        <taxon>Bacillariophyta</taxon>
        <taxon>Coscinodiscophyceae</taxon>
        <taxon>Thalassiosirophycidae</taxon>
        <taxon>Stephanodiscales</taxon>
        <taxon>Stephanodiscaceae</taxon>
        <taxon>Stephanodiscus</taxon>
    </lineage>
</organism>
<evidence type="ECO:0000313" key="2">
    <source>
        <dbReference type="EMBL" id="KAL3773620.1"/>
    </source>
</evidence>
<feature type="region of interest" description="Disordered" evidence="1">
    <location>
        <begin position="1"/>
        <end position="114"/>
    </location>
</feature>
<evidence type="ECO:0000313" key="3">
    <source>
        <dbReference type="Proteomes" id="UP001530315"/>
    </source>
</evidence>
<name>A0ABD3NC71_9STRA</name>
<protein>
    <submittedName>
        <fullName evidence="2">Uncharacterized protein</fullName>
    </submittedName>
</protein>
<dbReference type="EMBL" id="JALLAZ020001519">
    <property type="protein sequence ID" value="KAL3773620.1"/>
    <property type="molecule type" value="Genomic_DNA"/>
</dbReference>
<feature type="compositionally biased region" description="Pro residues" evidence="1">
    <location>
        <begin position="247"/>
        <end position="256"/>
    </location>
</feature>
<dbReference type="Proteomes" id="UP001530315">
    <property type="component" value="Unassembled WGS sequence"/>
</dbReference>
<feature type="region of interest" description="Disordered" evidence="1">
    <location>
        <begin position="197"/>
        <end position="267"/>
    </location>
</feature>
<reference evidence="2 3" key="1">
    <citation type="submission" date="2024-10" db="EMBL/GenBank/DDBJ databases">
        <title>Updated reference genomes for cyclostephanoid diatoms.</title>
        <authorList>
            <person name="Roberts W.R."/>
            <person name="Alverson A.J."/>
        </authorList>
    </citation>
    <scope>NUCLEOTIDE SEQUENCE [LARGE SCALE GENOMIC DNA]</scope>
    <source>
        <strain evidence="2 3">AJA276-08</strain>
    </source>
</reference>
<feature type="compositionally biased region" description="Basic and acidic residues" evidence="1">
    <location>
        <begin position="92"/>
        <end position="101"/>
    </location>
</feature>
<feature type="compositionally biased region" description="Basic and acidic residues" evidence="1">
    <location>
        <begin position="29"/>
        <end position="42"/>
    </location>
</feature>
<feature type="compositionally biased region" description="Basic and acidic residues" evidence="1">
    <location>
        <begin position="49"/>
        <end position="62"/>
    </location>
</feature>
<dbReference type="AlphaFoldDB" id="A0ABD3NC71"/>
<feature type="compositionally biased region" description="Low complexity" evidence="1">
    <location>
        <begin position="67"/>
        <end position="80"/>
    </location>
</feature>
<keyword evidence="3" id="KW-1185">Reference proteome</keyword>